<dbReference type="PANTHER" id="PTHR35862:SF1">
    <property type="entry name" value="FELS-2 PROPHAGE PROTEIN"/>
    <property type="match status" value="1"/>
</dbReference>
<organism evidence="4 5">
    <name type="scientific">Desulfocurvibacter africanus subsp. africanus str. Walvis Bay</name>
    <dbReference type="NCBI Taxonomy" id="690850"/>
    <lineage>
        <taxon>Bacteria</taxon>
        <taxon>Pseudomonadati</taxon>
        <taxon>Thermodesulfobacteriota</taxon>
        <taxon>Desulfovibrionia</taxon>
        <taxon>Desulfovibrionales</taxon>
        <taxon>Desulfovibrionaceae</taxon>
        <taxon>Desulfocurvibacter</taxon>
    </lineage>
</organism>
<evidence type="ECO:0000259" key="3">
    <source>
        <dbReference type="Pfam" id="PF26079"/>
    </source>
</evidence>
<evidence type="ECO:0000313" key="4">
    <source>
        <dbReference type="EMBL" id="EGJ51816.1"/>
    </source>
</evidence>
<dbReference type="KEGG" id="daf:Desaf_3535"/>
<dbReference type="Proteomes" id="UP000007844">
    <property type="component" value="Chromosome"/>
</dbReference>
<protein>
    <submittedName>
        <fullName evidence="4">Baseplate J family protein</fullName>
    </submittedName>
</protein>
<dbReference type="STRING" id="690850.Desaf_3535"/>
<dbReference type="InterPro" id="IPR014507">
    <property type="entry name" value="Baseplate_assembly_J_pred"/>
</dbReference>
<dbReference type="HOGENOM" id="CLU_046415_1_1_7"/>
<dbReference type="Pfam" id="PF04865">
    <property type="entry name" value="Baseplate_J"/>
    <property type="match status" value="1"/>
</dbReference>
<dbReference type="InterPro" id="IPR058531">
    <property type="entry name" value="Baseplate_J_M"/>
</dbReference>
<reference evidence="4 5" key="1">
    <citation type="journal article" date="2011" name="J. Bacteriol.">
        <title>Genome sequence of the mercury-methylating and pleomorphic Desulfovibrio africanus Strain Walvis Bay.</title>
        <authorList>
            <person name="Brown S.D."/>
            <person name="Wall J.D."/>
            <person name="Kucken A.M."/>
            <person name="Gilmour C.C."/>
            <person name="Podar M."/>
            <person name="Brandt C.C."/>
            <person name="Teshima H."/>
            <person name="Detter J.C."/>
            <person name="Han C.S."/>
            <person name="Land M.L."/>
            <person name="Lucas S."/>
            <person name="Han J."/>
            <person name="Pennacchio L."/>
            <person name="Nolan M."/>
            <person name="Pitluck S."/>
            <person name="Woyke T."/>
            <person name="Goodwin L."/>
            <person name="Palumbo A.V."/>
            <person name="Elias D.A."/>
        </authorList>
    </citation>
    <scope>NUCLEOTIDE SEQUENCE [LARGE SCALE GENOMIC DNA]</scope>
    <source>
        <strain evidence="4 5">Walvis Bay</strain>
    </source>
</reference>
<proteinExistence type="predicted"/>
<dbReference type="InterPro" id="IPR006949">
    <property type="entry name" value="Barrel_Baseplate_J-like"/>
</dbReference>
<evidence type="ECO:0000259" key="1">
    <source>
        <dbReference type="Pfam" id="PF04865"/>
    </source>
</evidence>
<dbReference type="AlphaFoldDB" id="F3YY40"/>
<evidence type="ECO:0000313" key="5">
    <source>
        <dbReference type="Proteomes" id="UP000007844"/>
    </source>
</evidence>
<feature type="domain" description="Baseplate J-like C-terminal" evidence="3">
    <location>
        <begin position="303"/>
        <end position="365"/>
    </location>
</feature>
<evidence type="ECO:0000259" key="2">
    <source>
        <dbReference type="Pfam" id="PF26078"/>
    </source>
</evidence>
<dbReference type="InterPro" id="IPR058530">
    <property type="entry name" value="Baseplate_J-like_C"/>
</dbReference>
<feature type="domain" description="Baseplate J-like central" evidence="2">
    <location>
        <begin position="206"/>
        <end position="279"/>
    </location>
</feature>
<dbReference type="Pfam" id="PF26079">
    <property type="entry name" value="Baseplate_J_C"/>
    <property type="match status" value="1"/>
</dbReference>
<accession>F3YY40</accession>
<name>F3YY40_DESAF</name>
<dbReference type="Pfam" id="PF26078">
    <property type="entry name" value="Baseplate_J_M"/>
    <property type="match status" value="1"/>
</dbReference>
<feature type="domain" description="Baseplate protein J-like barrel" evidence="1">
    <location>
        <begin position="96"/>
        <end position="183"/>
    </location>
</feature>
<gene>
    <name evidence="4" type="ORF">Desaf_3535</name>
</gene>
<sequence length="376" mass="41105">MSLASLPEVSFCETDAAKVREWLLATHQAITGRTLYPGNPERLWLEFVAEVITRQRVIIDHTGKMNLLRYASGAFLDHKGAERQTARLAAAPAMTTLRFSLTTPLDYPVAIPAGTRATPDGQLMFATSGYAEIKAKDEWIDVEAVCLEAGSQGNGLLPSQVNRLVDPLAHVAKVANTTTTTGGADVETDEAYRERIRQAPEGYSLAGPRGAYRYWAMSAHQDIIDVAVYSIEPCVVNVRPLLKGGLVPDPIADKAILDAVAAMLDPEERRPDTDQVVVQPPEAVSYDLQLTYWIDSANAPFVKQIQQAVQQAVSEYRSWQRGRLGRDINPSKLSALCMAAGAKRVDIASPAFRTLERWQVAQEGTPGVNYGGLEDE</sequence>
<dbReference type="RefSeq" id="WP_014261430.1">
    <property type="nucleotide sequence ID" value="NC_016629.1"/>
</dbReference>
<dbReference type="PIRSF" id="PIRSF020481">
    <property type="entry name" value="BAP"/>
    <property type="match status" value="1"/>
</dbReference>
<dbReference type="PANTHER" id="PTHR35862">
    <property type="entry name" value="FELS-2 PROPHAGE PROTEIN"/>
    <property type="match status" value="1"/>
</dbReference>
<dbReference type="eggNOG" id="COG3948">
    <property type="taxonomic scope" value="Bacteria"/>
</dbReference>
<dbReference type="InterPro" id="IPR052726">
    <property type="entry name" value="Phage_Baseplate_Hub"/>
</dbReference>
<keyword evidence="5" id="KW-1185">Reference proteome</keyword>
<dbReference type="EMBL" id="CP003221">
    <property type="protein sequence ID" value="EGJ51816.1"/>
    <property type="molecule type" value="Genomic_DNA"/>
</dbReference>